<keyword evidence="3" id="KW-1185">Reference proteome</keyword>
<sequence length="423" mass="47742">MPFRGPYLYPIFTTYRNDVPLSLETGPLEAGHLRKLFLCNQDRHNDHHSLYTEHHPDPLERRMHEYPDVEVVDWTGGPPQWTLGLETGYALDSAYNNAWKALGEALQAKSWNKLEPWKNYGIAEELAKLNMPFEPPPSTFYQGINRILFTSLTELQATVHRNNLYAMYLTGMAYIVNATKMNFCHNLCPSGWMRGSPGFVAAERRWRRLRGFPVLDPSEDDESTADFDEAIQEQEVSPGALVASATPPDPSPTMEMEEEQASTLDSTQWEAGALRQHFGHSVLFPFAVSNVELLRGLGERRDYLRAFSRLTLGGSPPLVPTEVSDFDLDDLIDRLEAIPREDEVPDLPGWDYDSTRQEPPEATSEVPSEPFVWPAITQQATPPLSWEDFWSTLDGEGVNTTDEEEVNGSLANHVILTHPSVSN</sequence>
<reference evidence="2 3" key="1">
    <citation type="submission" date="2015-07" db="EMBL/GenBank/DDBJ databases">
        <authorList>
            <person name="Noorani M."/>
        </authorList>
    </citation>
    <scope>NUCLEOTIDE SEQUENCE [LARGE SCALE GENOMIC DNA]</scope>
    <source>
        <strain evidence="2">BBA 69670</strain>
    </source>
</reference>
<dbReference type="Proteomes" id="UP000044841">
    <property type="component" value="Unassembled WGS sequence"/>
</dbReference>
<gene>
    <name evidence="2" type="ORF">RSOLAG22IIIB_11985</name>
</gene>
<name>A0A0K6GBK9_9AGAM</name>
<evidence type="ECO:0000313" key="2">
    <source>
        <dbReference type="EMBL" id="CUA75769.1"/>
    </source>
</evidence>
<accession>A0A0K6GBK9</accession>
<evidence type="ECO:0000256" key="1">
    <source>
        <dbReference type="SAM" id="MobiDB-lite"/>
    </source>
</evidence>
<organism evidence="2 3">
    <name type="scientific">Rhizoctonia solani</name>
    <dbReference type="NCBI Taxonomy" id="456999"/>
    <lineage>
        <taxon>Eukaryota</taxon>
        <taxon>Fungi</taxon>
        <taxon>Dikarya</taxon>
        <taxon>Basidiomycota</taxon>
        <taxon>Agaricomycotina</taxon>
        <taxon>Agaricomycetes</taxon>
        <taxon>Cantharellales</taxon>
        <taxon>Ceratobasidiaceae</taxon>
        <taxon>Rhizoctonia</taxon>
    </lineage>
</organism>
<proteinExistence type="predicted"/>
<feature type="region of interest" description="Disordered" evidence="1">
    <location>
        <begin position="236"/>
        <end position="266"/>
    </location>
</feature>
<dbReference type="AlphaFoldDB" id="A0A0K6GBK9"/>
<dbReference type="EMBL" id="CYGV01001608">
    <property type="protein sequence ID" value="CUA75769.1"/>
    <property type="molecule type" value="Genomic_DNA"/>
</dbReference>
<feature type="region of interest" description="Disordered" evidence="1">
    <location>
        <begin position="342"/>
        <end position="369"/>
    </location>
</feature>
<protein>
    <submittedName>
        <fullName evidence="2">Uncharacterized protein</fullName>
    </submittedName>
</protein>
<evidence type="ECO:0000313" key="3">
    <source>
        <dbReference type="Proteomes" id="UP000044841"/>
    </source>
</evidence>